<comment type="similarity">
    <text evidence="2">Belongs to the RmuC family.</text>
</comment>
<dbReference type="Gene3D" id="1.20.1260.80">
    <property type="match status" value="1"/>
</dbReference>
<keyword evidence="3" id="KW-0175">Coiled coil</keyword>
<dbReference type="Proteomes" id="UP000192342">
    <property type="component" value="Unassembled WGS sequence"/>
</dbReference>
<gene>
    <name evidence="5" type="ORF">ATO7_14868</name>
</gene>
<dbReference type="PANTHER" id="PTHR30563">
    <property type="entry name" value="DNA RECOMBINATION PROTEIN RMUC"/>
    <property type="match status" value="1"/>
</dbReference>
<comment type="function">
    <text evidence="1">Involved in DNA recombination.</text>
</comment>
<dbReference type="STRING" id="1317117.ATO7_14868"/>
<proteinExistence type="inferred from homology"/>
<name>A0A1Y1SBJ9_9GAMM</name>
<evidence type="ECO:0000256" key="3">
    <source>
        <dbReference type="ARBA" id="ARBA00023054"/>
    </source>
</evidence>
<evidence type="ECO:0000256" key="1">
    <source>
        <dbReference type="ARBA" id="ARBA00003416"/>
    </source>
</evidence>
<dbReference type="InterPro" id="IPR003798">
    <property type="entry name" value="DNA_recombination_RmuC"/>
</dbReference>
<reference evidence="5 6" key="1">
    <citation type="submission" date="2013-04" db="EMBL/GenBank/DDBJ databases">
        <title>Oceanococcus atlanticus 22II-S10r2 Genome Sequencing.</title>
        <authorList>
            <person name="Lai Q."/>
            <person name="Li G."/>
            <person name="Shao Z."/>
        </authorList>
    </citation>
    <scope>NUCLEOTIDE SEQUENCE [LARGE SCALE GENOMIC DNA]</scope>
    <source>
        <strain evidence="5 6">22II-S10r2</strain>
    </source>
</reference>
<keyword evidence="4" id="KW-0233">DNA recombination</keyword>
<evidence type="ECO:0000313" key="6">
    <source>
        <dbReference type="Proteomes" id="UP000192342"/>
    </source>
</evidence>
<dbReference type="PANTHER" id="PTHR30563:SF0">
    <property type="entry name" value="DNA RECOMBINATION PROTEIN RMUC"/>
    <property type="match status" value="1"/>
</dbReference>
<accession>A0A1Y1SBJ9</accession>
<evidence type="ECO:0000256" key="4">
    <source>
        <dbReference type="ARBA" id="ARBA00023172"/>
    </source>
</evidence>
<protein>
    <recommendedName>
        <fullName evidence="7">DNA recombination protein RmuC</fullName>
    </recommendedName>
</protein>
<sequence>MIKRLLSAHAQAAERTRQVEERLVQTLTVLEHGEKSQNHQNEQLREFLLQQLDRARGQAHDDMNKLSERFADLRTGLERRMGDLQTQVLERLASGTQSMGKQVAESLTNSTEQLTKQVEKLTLTTDNRLKDISNQVDERLKQGFEKTTSTFTEVVKRLALIDEAQKRITELSTNVVSLQEILSDKRSRGAFGEVQLEALVRNALPDQHVEWQYTLSNGTRVDCLLRLPPPTGDVCIDAKFPLENFQAMTDPQRGERDRLESSRRFKQDIKKHLNDIADKYIIPDETAIGAIMFVPAESIFAEIHAHHADLVKQAHDRGVWICSPSTLMAVLTTARAVLRDDALRKQAGKLRQYLIELNTEFDRFRTRMDKLSRHIESAHEETRKVHITADKISKRFAAIEQVQTDAPDALPTHTGDD</sequence>
<comment type="caution">
    <text evidence="5">The sequence shown here is derived from an EMBL/GenBank/DDBJ whole genome shotgun (WGS) entry which is preliminary data.</text>
</comment>
<evidence type="ECO:0008006" key="7">
    <source>
        <dbReference type="Google" id="ProtNLM"/>
    </source>
</evidence>
<keyword evidence="6" id="KW-1185">Reference proteome</keyword>
<dbReference type="AlphaFoldDB" id="A0A1Y1SBJ9"/>
<dbReference type="EMBL" id="AQQV01000004">
    <property type="protein sequence ID" value="ORE85514.1"/>
    <property type="molecule type" value="Genomic_DNA"/>
</dbReference>
<dbReference type="Pfam" id="PF02646">
    <property type="entry name" value="RmuC"/>
    <property type="match status" value="1"/>
</dbReference>
<organism evidence="5 6">
    <name type="scientific">Oceanococcus atlanticus</name>
    <dbReference type="NCBI Taxonomy" id="1317117"/>
    <lineage>
        <taxon>Bacteria</taxon>
        <taxon>Pseudomonadati</taxon>
        <taxon>Pseudomonadota</taxon>
        <taxon>Gammaproteobacteria</taxon>
        <taxon>Chromatiales</taxon>
        <taxon>Oceanococcaceae</taxon>
        <taxon>Oceanococcus</taxon>
    </lineage>
</organism>
<evidence type="ECO:0000256" key="2">
    <source>
        <dbReference type="ARBA" id="ARBA00009840"/>
    </source>
</evidence>
<evidence type="ECO:0000313" key="5">
    <source>
        <dbReference type="EMBL" id="ORE85514.1"/>
    </source>
</evidence>
<dbReference type="GO" id="GO:0006310">
    <property type="term" value="P:DNA recombination"/>
    <property type="evidence" value="ECO:0007669"/>
    <property type="project" value="UniProtKB-KW"/>
</dbReference>